<comment type="caution">
    <text evidence="7">The sequence shown here is derived from an EMBL/GenBank/DDBJ whole genome shotgun (WGS) entry which is preliminary data.</text>
</comment>
<dbReference type="PIRSF" id="PIRSF005739">
    <property type="entry name" value="O-mtase"/>
    <property type="match status" value="1"/>
</dbReference>
<name>A0A0D7CJE7_9ACTN</name>
<dbReference type="InterPro" id="IPR001077">
    <property type="entry name" value="COMT_C"/>
</dbReference>
<evidence type="ECO:0000259" key="6">
    <source>
        <dbReference type="Pfam" id="PF08100"/>
    </source>
</evidence>
<dbReference type="Gene3D" id="3.40.50.150">
    <property type="entry name" value="Vaccinia Virus protein VP39"/>
    <property type="match status" value="1"/>
</dbReference>
<dbReference type="Proteomes" id="UP000032458">
    <property type="component" value="Unassembled WGS sequence"/>
</dbReference>
<keyword evidence="1" id="KW-0489">Methyltransferase</keyword>
<dbReference type="SUPFAM" id="SSF53335">
    <property type="entry name" value="S-adenosyl-L-methionine-dependent methyltransferases"/>
    <property type="match status" value="1"/>
</dbReference>
<dbReference type="GO" id="GO:0008171">
    <property type="term" value="F:O-methyltransferase activity"/>
    <property type="evidence" value="ECO:0007669"/>
    <property type="project" value="InterPro"/>
</dbReference>
<dbReference type="PROSITE" id="PS51683">
    <property type="entry name" value="SAM_OMT_II"/>
    <property type="match status" value="1"/>
</dbReference>
<evidence type="ECO:0000256" key="4">
    <source>
        <dbReference type="PIRSR" id="PIRSR005739-1"/>
    </source>
</evidence>
<sequence length="321" mass="35670">MEYAYPAALRAAAVTGIADHLADGPKTTEELARITGAEAQKLYRTLRLLATRGVFREVEQGRFELTGTAEYLRTDVPLSVRAAVMMITSKAMWLSTGELAGNLRGGADGISFESLFGKTIWEHWCRDLPPEEEFHTGMMSMTEPEIQDPVRSYDFPEGATVVDVGGGYGGVLIPVLRGNPTLRGILYDQEHVLAKHRLTELGADDRWETVPGDFFDKCPEGDVYLLKYITHNWDDARAVRILRNCRKAMKPGGRVLLFDMVIPPGNSPHPGKLMDVIVMAIYPGRERTEEDFRRLLADAGLRLTRIINTTSYLSTIEAVAA</sequence>
<dbReference type="Pfam" id="PF08100">
    <property type="entry name" value="Dimerisation"/>
    <property type="match status" value="1"/>
</dbReference>
<dbReference type="GO" id="GO:0032259">
    <property type="term" value="P:methylation"/>
    <property type="evidence" value="ECO:0007669"/>
    <property type="project" value="UniProtKB-KW"/>
</dbReference>
<evidence type="ECO:0000313" key="8">
    <source>
        <dbReference type="Proteomes" id="UP000032458"/>
    </source>
</evidence>
<evidence type="ECO:0000256" key="1">
    <source>
        <dbReference type="ARBA" id="ARBA00022603"/>
    </source>
</evidence>
<organism evidence="7 8">
    <name type="scientific">Streptomyces natalensis ATCC 27448</name>
    <dbReference type="NCBI Taxonomy" id="1240678"/>
    <lineage>
        <taxon>Bacteria</taxon>
        <taxon>Bacillati</taxon>
        <taxon>Actinomycetota</taxon>
        <taxon>Actinomycetes</taxon>
        <taxon>Kitasatosporales</taxon>
        <taxon>Streptomycetaceae</taxon>
        <taxon>Streptomyces</taxon>
    </lineage>
</organism>
<dbReference type="PANTHER" id="PTHR43712:SF2">
    <property type="entry name" value="O-METHYLTRANSFERASE CICE"/>
    <property type="match status" value="1"/>
</dbReference>
<dbReference type="InterPro" id="IPR029063">
    <property type="entry name" value="SAM-dependent_MTases_sf"/>
</dbReference>
<feature type="domain" description="O-methyltransferase C-terminal" evidence="5">
    <location>
        <begin position="98"/>
        <end position="301"/>
    </location>
</feature>
<evidence type="ECO:0000256" key="2">
    <source>
        <dbReference type="ARBA" id="ARBA00022679"/>
    </source>
</evidence>
<feature type="domain" description="O-methyltransferase dimerisation" evidence="6">
    <location>
        <begin position="3"/>
        <end position="72"/>
    </location>
</feature>
<accession>A0A0D7CJE7</accession>
<dbReference type="Pfam" id="PF00891">
    <property type="entry name" value="Methyltransf_2"/>
    <property type="match status" value="1"/>
</dbReference>
<dbReference type="InterPro" id="IPR016461">
    <property type="entry name" value="COMT-like"/>
</dbReference>
<gene>
    <name evidence="7" type="ORF">SNA_28895</name>
</gene>
<keyword evidence="8" id="KW-1185">Reference proteome</keyword>
<dbReference type="SUPFAM" id="SSF46785">
    <property type="entry name" value="Winged helix' DNA-binding domain"/>
    <property type="match status" value="1"/>
</dbReference>
<evidence type="ECO:0000256" key="3">
    <source>
        <dbReference type="ARBA" id="ARBA00022691"/>
    </source>
</evidence>
<dbReference type="PANTHER" id="PTHR43712">
    <property type="entry name" value="PUTATIVE (AFU_ORTHOLOGUE AFUA_4G14580)-RELATED"/>
    <property type="match status" value="1"/>
</dbReference>
<protein>
    <submittedName>
        <fullName evidence="7">Uncharacterized protein</fullName>
    </submittedName>
</protein>
<dbReference type="Gene3D" id="1.10.10.10">
    <property type="entry name" value="Winged helix-like DNA-binding domain superfamily/Winged helix DNA-binding domain"/>
    <property type="match status" value="1"/>
</dbReference>
<dbReference type="GO" id="GO:0046983">
    <property type="term" value="F:protein dimerization activity"/>
    <property type="evidence" value="ECO:0007669"/>
    <property type="project" value="InterPro"/>
</dbReference>
<keyword evidence="3" id="KW-0949">S-adenosyl-L-methionine</keyword>
<keyword evidence="2" id="KW-0808">Transferase</keyword>
<evidence type="ECO:0000313" key="7">
    <source>
        <dbReference type="EMBL" id="KIZ15552.1"/>
    </source>
</evidence>
<dbReference type="PATRIC" id="fig|1240678.4.peg.6172"/>
<dbReference type="AlphaFoldDB" id="A0A0D7CJE7"/>
<dbReference type="InterPro" id="IPR036390">
    <property type="entry name" value="WH_DNA-bd_sf"/>
</dbReference>
<feature type="active site" description="Proton acceptor" evidence="4">
    <location>
        <position position="231"/>
    </location>
</feature>
<dbReference type="EMBL" id="JRKI01000034">
    <property type="protein sequence ID" value="KIZ15552.1"/>
    <property type="molecule type" value="Genomic_DNA"/>
</dbReference>
<dbReference type="InterPro" id="IPR036388">
    <property type="entry name" value="WH-like_DNA-bd_sf"/>
</dbReference>
<dbReference type="InterPro" id="IPR012967">
    <property type="entry name" value="COMT_dimerisation"/>
</dbReference>
<reference evidence="7 8" key="1">
    <citation type="submission" date="2014-09" db="EMBL/GenBank/DDBJ databases">
        <title>Draft genome sequence of Streptomyces natalensis ATCC 27448, producer of the antifungal pimaricin.</title>
        <authorList>
            <person name="Mendes M.V."/>
            <person name="Beites T."/>
            <person name="Pires S."/>
            <person name="Santos C.L."/>
            <person name="Moradas-Ferreira P."/>
        </authorList>
    </citation>
    <scope>NUCLEOTIDE SEQUENCE [LARGE SCALE GENOMIC DNA]</scope>
    <source>
        <strain evidence="7 8">ATCC 27448</strain>
    </source>
</reference>
<evidence type="ECO:0000259" key="5">
    <source>
        <dbReference type="Pfam" id="PF00891"/>
    </source>
</evidence>
<proteinExistence type="predicted"/>